<dbReference type="AlphaFoldDB" id="X1KY66"/>
<dbReference type="InterPro" id="IPR036163">
    <property type="entry name" value="HMA_dom_sf"/>
</dbReference>
<comment type="caution">
    <text evidence="2">The sequence shown here is derived from an EMBL/GenBank/DDBJ whole genome shotgun (WGS) entry which is preliminary data.</text>
</comment>
<dbReference type="InterPro" id="IPR006121">
    <property type="entry name" value="HMA_dom"/>
</dbReference>
<gene>
    <name evidence="2" type="ORF">S03H2_72938</name>
</gene>
<dbReference type="SUPFAM" id="SSF55008">
    <property type="entry name" value="HMA, heavy metal-associated domain"/>
    <property type="match status" value="1"/>
</dbReference>
<organism evidence="2">
    <name type="scientific">marine sediment metagenome</name>
    <dbReference type="NCBI Taxonomy" id="412755"/>
    <lineage>
        <taxon>unclassified sequences</taxon>
        <taxon>metagenomes</taxon>
        <taxon>ecological metagenomes</taxon>
    </lineage>
</organism>
<protein>
    <recommendedName>
        <fullName evidence="1">HMA domain-containing protein</fullName>
    </recommendedName>
</protein>
<dbReference type="Gene3D" id="3.30.70.100">
    <property type="match status" value="1"/>
</dbReference>
<evidence type="ECO:0000313" key="2">
    <source>
        <dbReference type="EMBL" id="GAH95119.1"/>
    </source>
</evidence>
<feature type="domain" description="HMA" evidence="1">
    <location>
        <begin position="1"/>
        <end position="38"/>
    </location>
</feature>
<dbReference type="CDD" id="cd00371">
    <property type="entry name" value="HMA"/>
    <property type="match status" value="1"/>
</dbReference>
<accession>X1KY66</accession>
<dbReference type="PROSITE" id="PS50846">
    <property type="entry name" value="HMA_2"/>
    <property type="match status" value="1"/>
</dbReference>
<sequence length="38" mass="4177">QTIEKALKKTEGILEANVNFATEKAAISYNPSQLTPEK</sequence>
<feature type="non-terminal residue" evidence="2">
    <location>
        <position position="1"/>
    </location>
</feature>
<proteinExistence type="predicted"/>
<dbReference type="Pfam" id="PF00403">
    <property type="entry name" value="HMA"/>
    <property type="match status" value="1"/>
</dbReference>
<reference evidence="2" key="1">
    <citation type="journal article" date="2014" name="Front. Microbiol.">
        <title>High frequency of phylogenetically diverse reductive dehalogenase-homologous genes in deep subseafloor sedimentary metagenomes.</title>
        <authorList>
            <person name="Kawai M."/>
            <person name="Futagami T."/>
            <person name="Toyoda A."/>
            <person name="Takaki Y."/>
            <person name="Nishi S."/>
            <person name="Hori S."/>
            <person name="Arai W."/>
            <person name="Tsubouchi T."/>
            <person name="Morono Y."/>
            <person name="Uchiyama I."/>
            <person name="Ito T."/>
            <person name="Fujiyama A."/>
            <person name="Inagaki F."/>
            <person name="Takami H."/>
        </authorList>
    </citation>
    <scope>NUCLEOTIDE SEQUENCE</scope>
    <source>
        <strain evidence="2">Expedition CK06-06</strain>
    </source>
</reference>
<feature type="non-terminal residue" evidence="2">
    <location>
        <position position="38"/>
    </location>
</feature>
<dbReference type="GO" id="GO:0046872">
    <property type="term" value="F:metal ion binding"/>
    <property type="evidence" value="ECO:0007669"/>
    <property type="project" value="InterPro"/>
</dbReference>
<dbReference type="EMBL" id="BARU01049648">
    <property type="protein sequence ID" value="GAH95119.1"/>
    <property type="molecule type" value="Genomic_DNA"/>
</dbReference>
<evidence type="ECO:0000259" key="1">
    <source>
        <dbReference type="PROSITE" id="PS50846"/>
    </source>
</evidence>
<name>X1KY66_9ZZZZ</name>